<gene>
    <name evidence="2" type="ORF">LRX75_21600</name>
</gene>
<evidence type="ECO:0000313" key="3">
    <source>
        <dbReference type="Proteomes" id="UP001139089"/>
    </source>
</evidence>
<protein>
    <submittedName>
        <fullName evidence="2">Uncharacterized protein</fullName>
    </submittedName>
</protein>
<dbReference type="AlphaFoldDB" id="A0A9X1NXA2"/>
<proteinExistence type="predicted"/>
<dbReference type="Proteomes" id="UP001139089">
    <property type="component" value="Unassembled WGS sequence"/>
</dbReference>
<evidence type="ECO:0000313" key="2">
    <source>
        <dbReference type="EMBL" id="MCD7111631.1"/>
    </source>
</evidence>
<reference evidence="2" key="1">
    <citation type="submission" date="2021-12" db="EMBL/GenBank/DDBJ databases">
        <authorList>
            <person name="Li Y."/>
        </authorList>
    </citation>
    <scope>NUCLEOTIDE SEQUENCE</scope>
    <source>
        <strain evidence="2">DKSPLA3</strain>
    </source>
</reference>
<sequence length="60" mass="6293">MGTSEHNGTSEQKRPNDIRPTADNAVADEKDAVAPTFVKPADEKDAGDRPVVNPVTGGAF</sequence>
<name>A0A9X1NXA2_9HYPH</name>
<accession>A0A9X1NXA2</accession>
<comment type="caution">
    <text evidence="2">The sequence shown here is derived from an EMBL/GenBank/DDBJ whole genome shotgun (WGS) entry which is preliminary data.</text>
</comment>
<feature type="compositionally biased region" description="Polar residues" evidence="1">
    <location>
        <begin position="1"/>
        <end position="10"/>
    </location>
</feature>
<dbReference type="RefSeq" id="WP_231816695.1">
    <property type="nucleotide sequence ID" value="NZ_JAJOZR010000018.1"/>
</dbReference>
<feature type="region of interest" description="Disordered" evidence="1">
    <location>
        <begin position="1"/>
        <end position="60"/>
    </location>
</feature>
<keyword evidence="3" id="KW-1185">Reference proteome</keyword>
<evidence type="ECO:0000256" key="1">
    <source>
        <dbReference type="SAM" id="MobiDB-lite"/>
    </source>
</evidence>
<dbReference type="EMBL" id="JAJOZR010000018">
    <property type="protein sequence ID" value="MCD7111631.1"/>
    <property type="molecule type" value="Genomic_DNA"/>
</dbReference>
<organism evidence="2 3">
    <name type="scientific">Rhizobium quercicola</name>
    <dbReference type="NCBI Taxonomy" id="2901226"/>
    <lineage>
        <taxon>Bacteria</taxon>
        <taxon>Pseudomonadati</taxon>
        <taxon>Pseudomonadota</taxon>
        <taxon>Alphaproteobacteria</taxon>
        <taxon>Hyphomicrobiales</taxon>
        <taxon>Rhizobiaceae</taxon>
        <taxon>Rhizobium/Agrobacterium group</taxon>
        <taxon>Rhizobium</taxon>
    </lineage>
</organism>